<evidence type="ECO:0000256" key="8">
    <source>
        <dbReference type="ARBA" id="ARBA00022723"/>
    </source>
</evidence>
<comment type="pathway">
    <text evidence="3 12">Cofactor biosynthesis; tetrahydrofolate biosynthesis; 7,8-dihydrofolate from 2-amino-4-hydroxy-6-hydroxymethyl-7,8-dihydropteridine diphosphate and 4-aminobenzoate: step 1/2.</text>
</comment>
<reference evidence="14 15" key="1">
    <citation type="submission" date="2011-06" db="EMBL/GenBank/DDBJ databases">
        <title>Genomic sequence of Methylobacter tundripaludum SV96.</title>
        <authorList>
            <consortium name="US DOE Joint Genome Institute"/>
            <person name="Lucas S."/>
            <person name="Han J."/>
            <person name="Lapidus A."/>
            <person name="Cheng J.-F."/>
            <person name="Goodwin L."/>
            <person name="Pitluck S."/>
            <person name="Held B."/>
            <person name="Detter J.C."/>
            <person name="Han C."/>
            <person name="Tapia R."/>
            <person name="Land M."/>
            <person name="Hauser L."/>
            <person name="Kyrpides N."/>
            <person name="Ivanova N."/>
            <person name="Ovchinnikova G."/>
            <person name="Pagani I."/>
            <person name="Klotz M.G."/>
            <person name="Dispirito A.A."/>
            <person name="Murrell J.C."/>
            <person name="Dunfield P."/>
            <person name="Kalyuzhnaya M.G."/>
            <person name="Svenning M."/>
            <person name="Trotsenko Y.A."/>
            <person name="Stein L.Y."/>
            <person name="Woyke T."/>
        </authorList>
    </citation>
    <scope>NUCLEOTIDE SEQUENCE [LARGE SCALE GENOMIC DNA]</scope>
    <source>
        <strain evidence="15">ATCC BAA-1195 / DSM 17260 / SV96</strain>
    </source>
</reference>
<keyword evidence="9 12" id="KW-0460">Magnesium</keyword>
<evidence type="ECO:0000256" key="10">
    <source>
        <dbReference type="ARBA" id="ARBA00022909"/>
    </source>
</evidence>
<dbReference type="HOGENOM" id="CLU_008023_1_0_6"/>
<evidence type="ECO:0000256" key="4">
    <source>
        <dbReference type="ARBA" id="ARBA00009503"/>
    </source>
</evidence>
<feature type="domain" description="Pterin-binding" evidence="13">
    <location>
        <begin position="38"/>
        <end position="294"/>
    </location>
</feature>
<keyword evidence="8 12" id="KW-0479">Metal-binding</keyword>
<proteinExistence type="inferred from homology"/>
<dbReference type="InterPro" id="IPR011005">
    <property type="entry name" value="Dihydropteroate_synth-like_sf"/>
</dbReference>
<dbReference type="UniPathway" id="UPA00077">
    <property type="reaction ID" value="UER00156"/>
</dbReference>
<dbReference type="PROSITE" id="PS00793">
    <property type="entry name" value="DHPS_2"/>
    <property type="match status" value="1"/>
</dbReference>
<dbReference type="InterPro" id="IPR045031">
    <property type="entry name" value="DHP_synth-like"/>
</dbReference>
<name>G3J247_METTV</name>
<dbReference type="InterPro" id="IPR000489">
    <property type="entry name" value="Pterin-binding_dom"/>
</dbReference>
<keyword evidence="15" id="KW-1185">Reference proteome</keyword>
<evidence type="ECO:0000256" key="9">
    <source>
        <dbReference type="ARBA" id="ARBA00022842"/>
    </source>
</evidence>
<dbReference type="SUPFAM" id="SSF51717">
    <property type="entry name" value="Dihydropteroate synthetase-like"/>
    <property type="match status" value="1"/>
</dbReference>
<dbReference type="Pfam" id="PF00809">
    <property type="entry name" value="Pterin_bind"/>
    <property type="match status" value="1"/>
</dbReference>
<evidence type="ECO:0000256" key="6">
    <source>
        <dbReference type="ARBA" id="ARBA00016919"/>
    </source>
</evidence>
<dbReference type="NCBIfam" id="TIGR01496">
    <property type="entry name" value="DHPS"/>
    <property type="match status" value="1"/>
</dbReference>
<evidence type="ECO:0000256" key="7">
    <source>
        <dbReference type="ARBA" id="ARBA00022679"/>
    </source>
</evidence>
<evidence type="ECO:0000313" key="15">
    <source>
        <dbReference type="Proteomes" id="UP000004664"/>
    </source>
</evidence>
<evidence type="ECO:0000256" key="1">
    <source>
        <dbReference type="ARBA" id="ARBA00000012"/>
    </source>
</evidence>
<keyword evidence="7 12" id="KW-0808">Transferase</keyword>
<dbReference type="AlphaFoldDB" id="G3J247"/>
<comment type="function">
    <text evidence="12">Catalyzes the condensation of para-aminobenzoate (pABA) with 6-hydroxymethyl-7,8-dihydropterin diphosphate (DHPt-PP) to form 7,8-dihydropteroate (H2Pte), the immediate precursor of folate derivatives.</text>
</comment>
<dbReference type="EC" id="2.5.1.15" evidence="5 12"/>
<dbReference type="Gene3D" id="3.20.20.20">
    <property type="entry name" value="Dihydropteroate synthase-like"/>
    <property type="match status" value="1"/>
</dbReference>
<comment type="similarity">
    <text evidence="4 12">Belongs to the DHPS family.</text>
</comment>
<dbReference type="PANTHER" id="PTHR20941">
    <property type="entry name" value="FOLATE SYNTHESIS PROTEINS"/>
    <property type="match status" value="1"/>
</dbReference>
<evidence type="ECO:0000256" key="3">
    <source>
        <dbReference type="ARBA" id="ARBA00004763"/>
    </source>
</evidence>
<comment type="catalytic activity">
    <reaction evidence="1">
        <text>(7,8-dihydropterin-6-yl)methyl diphosphate + 4-aminobenzoate = 7,8-dihydropteroate + diphosphate</text>
        <dbReference type="Rhea" id="RHEA:19949"/>
        <dbReference type="ChEBI" id="CHEBI:17836"/>
        <dbReference type="ChEBI" id="CHEBI:17839"/>
        <dbReference type="ChEBI" id="CHEBI:33019"/>
        <dbReference type="ChEBI" id="CHEBI:72950"/>
        <dbReference type="EC" id="2.5.1.15"/>
    </reaction>
</comment>
<organism evidence="14 15">
    <name type="scientific">Methylobacter tundripaludum (strain ATCC BAA-1195 / DSM 17260 / SV96)</name>
    <dbReference type="NCBI Taxonomy" id="697282"/>
    <lineage>
        <taxon>Bacteria</taxon>
        <taxon>Pseudomonadati</taxon>
        <taxon>Pseudomonadota</taxon>
        <taxon>Gammaproteobacteria</taxon>
        <taxon>Methylococcales</taxon>
        <taxon>Methylococcaceae</taxon>
        <taxon>Methylobacter</taxon>
    </lineage>
</organism>
<evidence type="ECO:0000256" key="5">
    <source>
        <dbReference type="ARBA" id="ARBA00012458"/>
    </source>
</evidence>
<comment type="cofactor">
    <cofactor evidence="2 12">
        <name>Mg(2+)</name>
        <dbReference type="ChEBI" id="CHEBI:18420"/>
    </cofactor>
</comment>
<dbReference type="PROSITE" id="PS00792">
    <property type="entry name" value="DHPS_1"/>
    <property type="match status" value="1"/>
</dbReference>
<gene>
    <name evidence="14" type="ORF">Mettu_2918</name>
</gene>
<dbReference type="Proteomes" id="UP000004664">
    <property type="component" value="Unassembled WGS sequence"/>
</dbReference>
<dbReference type="OrthoDB" id="9811744at2"/>
<evidence type="ECO:0000256" key="2">
    <source>
        <dbReference type="ARBA" id="ARBA00001946"/>
    </source>
</evidence>
<sequence>MISQFNRRTGSGSHTLLGDRHASSRLACGIHTILDDKPLIMGILNVTPDSFSDGGKFSGLDEAIQQVELMLSEGVDIIDIGGESTRPGSDSVAAGEQIRRVVPVIEAIRQQLNSDVLISIDTTLSEVAKAALDAGADIINDVSGGRDDAAILTLAAQTGVPIILMHSQGMPKTMQDNPHYENVVQEVLDVLNESIEAALKAGVKKEAIAIDPGIGFAKRKQDNIALLAHLDKLVSTGFPVLLGTSRKRFMGTICDVTEPSELVTATAVTTALGVMAGVQMFRVHDVKENRQAADVAWAIKQSR</sequence>
<keyword evidence="10 12" id="KW-0289">Folate biosynthesis</keyword>
<evidence type="ECO:0000313" key="14">
    <source>
        <dbReference type="EMBL" id="EGW19803.1"/>
    </source>
</evidence>
<dbReference type="PROSITE" id="PS50972">
    <property type="entry name" value="PTERIN_BINDING"/>
    <property type="match status" value="1"/>
</dbReference>
<dbReference type="STRING" id="697282.Mettu_2918"/>
<evidence type="ECO:0000256" key="12">
    <source>
        <dbReference type="RuleBase" id="RU361205"/>
    </source>
</evidence>
<dbReference type="PANTHER" id="PTHR20941:SF1">
    <property type="entry name" value="FOLIC ACID SYNTHESIS PROTEIN FOL1"/>
    <property type="match status" value="1"/>
</dbReference>
<dbReference type="eggNOG" id="COG0294">
    <property type="taxonomic scope" value="Bacteria"/>
</dbReference>
<dbReference type="InterPro" id="IPR006390">
    <property type="entry name" value="DHP_synth_dom"/>
</dbReference>
<protein>
    <recommendedName>
        <fullName evidence="6 12">Dihydropteroate synthase</fullName>
        <shortName evidence="12">DHPS</shortName>
        <ecNumber evidence="5 12">2.5.1.15</ecNumber>
    </recommendedName>
    <alternativeName>
        <fullName evidence="11 12">Dihydropteroate pyrophosphorylase</fullName>
    </alternativeName>
</protein>
<dbReference type="GO" id="GO:0046872">
    <property type="term" value="F:metal ion binding"/>
    <property type="evidence" value="ECO:0007669"/>
    <property type="project" value="UniProtKB-KW"/>
</dbReference>
<dbReference type="CDD" id="cd00739">
    <property type="entry name" value="DHPS"/>
    <property type="match status" value="1"/>
</dbReference>
<dbReference type="GO" id="GO:0005829">
    <property type="term" value="C:cytosol"/>
    <property type="evidence" value="ECO:0007669"/>
    <property type="project" value="TreeGrafter"/>
</dbReference>
<dbReference type="EMBL" id="JH109154">
    <property type="protein sequence ID" value="EGW19803.1"/>
    <property type="molecule type" value="Genomic_DNA"/>
</dbReference>
<dbReference type="FunFam" id="3.20.20.20:FF:000006">
    <property type="entry name" value="Dihydropteroate synthase"/>
    <property type="match status" value="1"/>
</dbReference>
<dbReference type="GO" id="GO:0046656">
    <property type="term" value="P:folic acid biosynthetic process"/>
    <property type="evidence" value="ECO:0007669"/>
    <property type="project" value="UniProtKB-KW"/>
</dbReference>
<dbReference type="GO" id="GO:0004156">
    <property type="term" value="F:dihydropteroate synthase activity"/>
    <property type="evidence" value="ECO:0007669"/>
    <property type="project" value="UniProtKB-EC"/>
</dbReference>
<dbReference type="GO" id="GO:0046654">
    <property type="term" value="P:tetrahydrofolate biosynthetic process"/>
    <property type="evidence" value="ECO:0007669"/>
    <property type="project" value="UniProtKB-UniPathway"/>
</dbReference>
<evidence type="ECO:0000256" key="11">
    <source>
        <dbReference type="ARBA" id="ARBA00030193"/>
    </source>
</evidence>
<accession>G3J247</accession>
<evidence type="ECO:0000259" key="13">
    <source>
        <dbReference type="PROSITE" id="PS50972"/>
    </source>
</evidence>